<dbReference type="GO" id="GO:0009279">
    <property type="term" value="C:cell outer membrane"/>
    <property type="evidence" value="ECO:0007669"/>
    <property type="project" value="UniProtKB-SubCell"/>
</dbReference>
<evidence type="ECO:0000256" key="5">
    <source>
        <dbReference type="ARBA" id="ARBA00022729"/>
    </source>
</evidence>
<accession>A0A366H684</accession>
<evidence type="ECO:0000313" key="9">
    <source>
        <dbReference type="Proteomes" id="UP000253628"/>
    </source>
</evidence>
<evidence type="ECO:0000313" key="8">
    <source>
        <dbReference type="EMBL" id="RBP37474.1"/>
    </source>
</evidence>
<evidence type="ECO:0000256" key="7">
    <source>
        <dbReference type="ARBA" id="ARBA00023237"/>
    </source>
</evidence>
<dbReference type="InterPro" id="IPR005017">
    <property type="entry name" value="OMPP1/FadL/TodX"/>
</dbReference>
<organism evidence="8 9">
    <name type="scientific">Eoetvoesiella caeni</name>
    <dbReference type="NCBI Taxonomy" id="645616"/>
    <lineage>
        <taxon>Bacteria</taxon>
        <taxon>Pseudomonadati</taxon>
        <taxon>Pseudomonadota</taxon>
        <taxon>Betaproteobacteria</taxon>
        <taxon>Burkholderiales</taxon>
        <taxon>Alcaligenaceae</taxon>
        <taxon>Eoetvoesiella</taxon>
    </lineage>
</organism>
<sequence>MQKGWVSFAAAWAIFLGVGPSAVYASGFQLIEQNASGLGNAYAGLAAVADNASTIFYNPAGMSRLPGLNVSGGVTLIKPAFRFSNDGSRGPAGLALGSGTGGDAGSLALLPNTYVSWQVNPDWHVGLGIGAPFGLKTEYDETWIGRYHSTEFGIETVNLNPSVAYRVSDSLSLGAGLNWQYLSADYQRKVPAAGLVQQLPGGMANALAATVLGSPDMDGRVKLKGDAWGWNAGLLYQMTPATRVGLSYRSAMRYDATGTTSLKNLPLGMPARSADASTTVKLPDTAILSVAHDLNKKWQLLADVSWTGWSSLPSLDIDSGSLGQESLKLGFRDTWRVALGANYRHSQKWLFKAGVSYDQTPVPGSGLRPTSLPDSDRIWLSVGVQYKFTEQSTIDIGYAHIFMRKPYIDNNSDAAKGTVTGSYAAAIDMVGVQLSHRF</sequence>
<evidence type="ECO:0000256" key="3">
    <source>
        <dbReference type="ARBA" id="ARBA00022452"/>
    </source>
</evidence>
<dbReference type="Proteomes" id="UP000253628">
    <property type="component" value="Unassembled WGS sequence"/>
</dbReference>
<dbReference type="PANTHER" id="PTHR35093">
    <property type="entry name" value="OUTER MEMBRANE PROTEIN NMB0088-RELATED"/>
    <property type="match status" value="1"/>
</dbReference>
<keyword evidence="5" id="KW-0732">Signal</keyword>
<dbReference type="GO" id="GO:0015483">
    <property type="term" value="F:long-chain fatty acid transporting porin activity"/>
    <property type="evidence" value="ECO:0007669"/>
    <property type="project" value="TreeGrafter"/>
</dbReference>
<evidence type="ECO:0000256" key="4">
    <source>
        <dbReference type="ARBA" id="ARBA00022692"/>
    </source>
</evidence>
<evidence type="ECO:0000256" key="1">
    <source>
        <dbReference type="ARBA" id="ARBA00004571"/>
    </source>
</evidence>
<evidence type="ECO:0000256" key="6">
    <source>
        <dbReference type="ARBA" id="ARBA00023136"/>
    </source>
</evidence>
<keyword evidence="7" id="KW-0998">Cell outer membrane</keyword>
<evidence type="ECO:0000256" key="2">
    <source>
        <dbReference type="ARBA" id="ARBA00008163"/>
    </source>
</evidence>
<dbReference type="OrthoDB" id="19849at2"/>
<keyword evidence="3" id="KW-1134">Transmembrane beta strand</keyword>
<name>A0A366H684_9BURK</name>
<dbReference type="AlphaFoldDB" id="A0A366H684"/>
<keyword evidence="4" id="KW-0812">Transmembrane</keyword>
<dbReference type="PANTHER" id="PTHR35093:SF8">
    <property type="entry name" value="OUTER MEMBRANE PROTEIN NMB0088-RELATED"/>
    <property type="match status" value="1"/>
</dbReference>
<dbReference type="EMBL" id="QNRQ01000009">
    <property type="protein sequence ID" value="RBP37474.1"/>
    <property type="molecule type" value="Genomic_DNA"/>
</dbReference>
<keyword evidence="6" id="KW-0472">Membrane</keyword>
<keyword evidence="9" id="KW-1185">Reference proteome</keyword>
<comment type="similarity">
    <text evidence="2">Belongs to the OmpP1/FadL family.</text>
</comment>
<comment type="subcellular location">
    <subcellularLocation>
        <location evidence="1">Cell outer membrane</location>
        <topology evidence="1">Multi-pass membrane protein</topology>
    </subcellularLocation>
</comment>
<dbReference type="Gene3D" id="2.40.160.60">
    <property type="entry name" value="Outer membrane protein transport protein (OMPP1/FadL/TodX)"/>
    <property type="match status" value="1"/>
</dbReference>
<dbReference type="SUPFAM" id="SSF56935">
    <property type="entry name" value="Porins"/>
    <property type="match status" value="1"/>
</dbReference>
<dbReference type="Pfam" id="PF03349">
    <property type="entry name" value="Toluene_X"/>
    <property type="match status" value="1"/>
</dbReference>
<protein>
    <submittedName>
        <fullName evidence="8">Long-chain fatty acid transport protein</fullName>
    </submittedName>
</protein>
<reference evidence="8 9" key="1">
    <citation type="submission" date="2018-06" db="EMBL/GenBank/DDBJ databases">
        <title>Genomic Encyclopedia of Type Strains, Phase IV (KMG-IV): sequencing the most valuable type-strain genomes for metagenomic binning, comparative biology and taxonomic classification.</title>
        <authorList>
            <person name="Goeker M."/>
        </authorList>
    </citation>
    <scope>NUCLEOTIDE SEQUENCE [LARGE SCALE GENOMIC DNA]</scope>
    <source>
        <strain evidence="8 9">DSM 25520</strain>
    </source>
</reference>
<dbReference type="RefSeq" id="WP_113934173.1">
    <property type="nucleotide sequence ID" value="NZ_JACCEU010000006.1"/>
</dbReference>
<comment type="caution">
    <text evidence="8">The sequence shown here is derived from an EMBL/GenBank/DDBJ whole genome shotgun (WGS) entry which is preliminary data.</text>
</comment>
<gene>
    <name evidence="8" type="ORF">DFR37_10937</name>
</gene>
<proteinExistence type="inferred from homology"/>